<protein>
    <submittedName>
        <fullName evidence="1">Uncharacterized protein</fullName>
    </submittedName>
</protein>
<evidence type="ECO:0000313" key="1">
    <source>
        <dbReference type="EMBL" id="NYI75724.1"/>
    </source>
</evidence>
<dbReference type="AlphaFoldDB" id="A0A7Z0IQ99"/>
<dbReference type="Proteomes" id="UP000564496">
    <property type="component" value="Unassembled WGS sequence"/>
</dbReference>
<keyword evidence="2" id="KW-1185">Reference proteome</keyword>
<sequence length="283" mass="30884">MISIRISPRSDDVRGGLASVSGWRDYETDVLEFLEDVLSSWRVEELVVGDLYIGSTFDSNAPRLGSVLAREIGLRELLRIASGDGPSFVLCAPGVVIGASYGAVIFVEFQPELFPIYRAVPGRHALVEFAPGRDGEFRGQPVTTSASAPFWSTISNARESRILVRERFARGAFGARWMRSSGGALSQLAPMLRPRSLVSVFVDPSLSSARNPVEQPAVGLRLSDGEAVIAHKEFPWGVEEDDTEDLQRGGYTSLILSTSEPTAYGVVPDESGQIWCDWFVDDV</sequence>
<proteinExistence type="predicted"/>
<name>A0A7Z0IQ99_9ACTN</name>
<accession>A0A7Z0IQ99</accession>
<comment type="caution">
    <text evidence="1">The sequence shown here is derived from an EMBL/GenBank/DDBJ whole genome shotgun (WGS) entry which is preliminary data.</text>
</comment>
<gene>
    <name evidence="1" type="ORF">BJ988_000372</name>
</gene>
<dbReference type="EMBL" id="JACBZR010000001">
    <property type="protein sequence ID" value="NYI75724.1"/>
    <property type="molecule type" value="Genomic_DNA"/>
</dbReference>
<evidence type="ECO:0000313" key="2">
    <source>
        <dbReference type="Proteomes" id="UP000564496"/>
    </source>
</evidence>
<reference evidence="1 2" key="1">
    <citation type="submission" date="2020-07" db="EMBL/GenBank/DDBJ databases">
        <title>Sequencing the genomes of 1000 actinobacteria strains.</title>
        <authorList>
            <person name="Klenk H.-P."/>
        </authorList>
    </citation>
    <scope>NUCLEOTIDE SEQUENCE [LARGE SCALE GENOMIC DNA]</scope>
    <source>
        <strain evidence="1 2">DSM 26487</strain>
    </source>
</reference>
<organism evidence="1 2">
    <name type="scientific">Nocardioides panzhihuensis</name>
    <dbReference type="NCBI Taxonomy" id="860243"/>
    <lineage>
        <taxon>Bacteria</taxon>
        <taxon>Bacillati</taxon>
        <taxon>Actinomycetota</taxon>
        <taxon>Actinomycetes</taxon>
        <taxon>Propionibacteriales</taxon>
        <taxon>Nocardioidaceae</taxon>
        <taxon>Nocardioides</taxon>
    </lineage>
</organism>